<evidence type="ECO:0000313" key="7">
    <source>
        <dbReference type="Proteomes" id="UP001333102"/>
    </source>
</evidence>
<dbReference type="InterPro" id="IPR009057">
    <property type="entry name" value="Homeodomain-like_sf"/>
</dbReference>
<dbReference type="InterPro" id="IPR001347">
    <property type="entry name" value="SIS_dom"/>
</dbReference>
<dbReference type="RefSeq" id="WP_324669511.1">
    <property type="nucleotide sequence ID" value="NZ_CP141614.1"/>
</dbReference>
<keyword evidence="1" id="KW-0805">Transcription regulation</keyword>
<keyword evidence="7" id="KW-1185">Reference proteome</keyword>
<sequence>MEPNEVDRARYSASQTPRCLPRLKVLFPQLRPSEQRVARHILDHAPEVVYSSITEVAEQAGVSEATVIRLCRALGFGGFQELKIALSREMVAPERHIHQDIQRGDDLATAIRKVYQANHQALDDTLANLQVRELDALIRAIRNSRRIHLYGSGTSGLSAMDAHYKLMRIGIESMPYTDVHWRASGAALLGPDDLAIVFSHSGSTKDVVDAAALAKRRGATVAAITNRRQSPLARYADILLVTAAEETPFGSGGIPSIIAQLSIIDALFVGLCLADYDKALEWLERTAEGVRPLKY</sequence>
<dbReference type="Gene3D" id="3.40.50.10490">
    <property type="entry name" value="Glucose-6-phosphate isomerase like protein, domain 1"/>
    <property type="match status" value="1"/>
</dbReference>
<feature type="domain" description="HTH rpiR-type" evidence="4">
    <location>
        <begin position="17"/>
        <end position="93"/>
    </location>
</feature>
<dbReference type="Pfam" id="PF01380">
    <property type="entry name" value="SIS"/>
    <property type="match status" value="1"/>
</dbReference>
<reference evidence="7" key="1">
    <citation type="submission" date="2023-12" db="EMBL/GenBank/DDBJ databases">
        <title>Novel isolates from deep terrestrial aquifers shed light on the physiology and ecology of the class Limnochordia.</title>
        <authorList>
            <person name="Karnachuk O.V."/>
            <person name="Lukina A.P."/>
            <person name="Avakyan M.R."/>
            <person name="Kadnikov V."/>
            <person name="Begmatov S."/>
            <person name="Beletsky A.V."/>
            <person name="Mardanov A.V."/>
            <person name="Ravin N.V."/>
        </authorList>
    </citation>
    <scope>NUCLEOTIDE SEQUENCE [LARGE SCALE GENOMIC DNA]</scope>
    <source>
        <strain evidence="7">LN</strain>
    </source>
</reference>
<dbReference type="PROSITE" id="PS00356">
    <property type="entry name" value="HTH_LACI_1"/>
    <property type="match status" value="1"/>
</dbReference>
<dbReference type="Pfam" id="PF01418">
    <property type="entry name" value="HTH_6"/>
    <property type="match status" value="1"/>
</dbReference>
<dbReference type="Gene3D" id="1.10.10.10">
    <property type="entry name" value="Winged helix-like DNA-binding domain superfamily/Winged helix DNA-binding domain"/>
    <property type="match status" value="1"/>
</dbReference>
<keyword evidence="3" id="KW-0804">Transcription</keyword>
<accession>A0ABZ1BRN4</accession>
<dbReference type="Proteomes" id="UP001333102">
    <property type="component" value="Chromosome"/>
</dbReference>
<gene>
    <name evidence="6" type="ORF">VLY81_02820</name>
</gene>
<proteinExistence type="predicted"/>
<dbReference type="InterPro" id="IPR036388">
    <property type="entry name" value="WH-like_DNA-bd_sf"/>
</dbReference>
<dbReference type="PANTHER" id="PTHR30514:SF1">
    <property type="entry name" value="HTH-TYPE TRANSCRIPTIONAL REGULATOR HEXR-RELATED"/>
    <property type="match status" value="1"/>
</dbReference>
<name>A0ABZ1BRN4_9FIRM</name>
<evidence type="ECO:0000256" key="3">
    <source>
        <dbReference type="ARBA" id="ARBA00023163"/>
    </source>
</evidence>
<protein>
    <submittedName>
        <fullName evidence="6">MurR/RpiR family transcriptional regulator</fullName>
    </submittedName>
</protein>
<feature type="domain" description="SIS" evidence="5">
    <location>
        <begin position="137"/>
        <end position="277"/>
    </location>
</feature>
<dbReference type="InterPro" id="IPR047640">
    <property type="entry name" value="RpiR-like"/>
</dbReference>
<organism evidence="6 7">
    <name type="scientific">Geochorda subterranea</name>
    <dbReference type="NCBI Taxonomy" id="3109564"/>
    <lineage>
        <taxon>Bacteria</taxon>
        <taxon>Bacillati</taxon>
        <taxon>Bacillota</taxon>
        <taxon>Limnochordia</taxon>
        <taxon>Limnochordales</taxon>
        <taxon>Geochordaceae</taxon>
        <taxon>Geochorda</taxon>
    </lineage>
</organism>
<dbReference type="PROSITE" id="PS51071">
    <property type="entry name" value="HTH_RPIR"/>
    <property type="match status" value="1"/>
</dbReference>
<dbReference type="CDD" id="cd05013">
    <property type="entry name" value="SIS_RpiR"/>
    <property type="match status" value="1"/>
</dbReference>
<evidence type="ECO:0000256" key="1">
    <source>
        <dbReference type="ARBA" id="ARBA00023015"/>
    </source>
</evidence>
<evidence type="ECO:0000256" key="2">
    <source>
        <dbReference type="ARBA" id="ARBA00023125"/>
    </source>
</evidence>
<dbReference type="InterPro" id="IPR035472">
    <property type="entry name" value="RpiR-like_SIS"/>
</dbReference>
<dbReference type="EMBL" id="CP141614">
    <property type="protein sequence ID" value="WRP15121.1"/>
    <property type="molecule type" value="Genomic_DNA"/>
</dbReference>
<dbReference type="SUPFAM" id="SSF53697">
    <property type="entry name" value="SIS domain"/>
    <property type="match status" value="1"/>
</dbReference>
<evidence type="ECO:0000259" key="4">
    <source>
        <dbReference type="PROSITE" id="PS51071"/>
    </source>
</evidence>
<keyword evidence="2" id="KW-0238">DNA-binding</keyword>
<dbReference type="PROSITE" id="PS51464">
    <property type="entry name" value="SIS"/>
    <property type="match status" value="1"/>
</dbReference>
<evidence type="ECO:0000313" key="6">
    <source>
        <dbReference type="EMBL" id="WRP15121.1"/>
    </source>
</evidence>
<evidence type="ECO:0000259" key="5">
    <source>
        <dbReference type="PROSITE" id="PS51464"/>
    </source>
</evidence>
<dbReference type="InterPro" id="IPR000281">
    <property type="entry name" value="HTH_RpiR"/>
</dbReference>
<dbReference type="InterPro" id="IPR046348">
    <property type="entry name" value="SIS_dom_sf"/>
</dbReference>
<dbReference type="PANTHER" id="PTHR30514">
    <property type="entry name" value="GLUCOKINASE"/>
    <property type="match status" value="1"/>
</dbReference>
<dbReference type="SUPFAM" id="SSF46689">
    <property type="entry name" value="Homeodomain-like"/>
    <property type="match status" value="1"/>
</dbReference>